<dbReference type="Gene3D" id="3.10.105.10">
    <property type="entry name" value="Dipeptide-binding Protein, Domain 3"/>
    <property type="match status" value="1"/>
</dbReference>
<dbReference type="RefSeq" id="WP_153586914.1">
    <property type="nucleotide sequence ID" value="NZ_WJBU01000028.1"/>
</dbReference>
<comment type="caution">
    <text evidence="4">The sequence shown here is derived from an EMBL/GenBank/DDBJ whole genome shotgun (WGS) entry which is preliminary data.</text>
</comment>
<sequence>MRGFTFLLATLLAAPCWAAPGYAVWGTFKYQPGFTHFDYVNPNAPKGGELRMVAGSRISSYDKYNPFTLRGNAPSFTDELLFEGLLASPYDEIGVSYGLIAEDVEVPADLKSATFRIRSEARFHNGDPVKASDVKYSFDTLNSKFAHPKYATVFADVEACDVIDERTVRFRFKKTDRQLPLVVGAMPIFSSKWGMENGKNKPFDQVVTDIPIGSGPYKILQGKSFGRDATFARDPNYWGRNLAVRKGTNNFDRITVKIYRDSTAQLEALKAGEFDLMQFFSAGDWTRRMNSKRVRSGEIVKEEFKHKLPEGFYSYVLNLRQPKYQDRRVRMALELAMDYEWMNLHLFRGAYKRVKGVFGNTDCEANGLPSPQELALLEPFRATLPAETFGPMAVAPNTDPPNSLRDNMRKAQALLAQAGWTLRDGALRDAKGNAFVIEFLDSTEARGATTTAAWRRALSQLGIEFRLREVDFALWQERLESNKFDMLSISFPGTHFPGADYADLFGSKAADIPGSGNYSGIKSPAIDALVANLTVADNRDAYLATCRALDRTIAHGHYMIPAWTTTGRRIAYSPWRVVRPPVVPAYPPEGVPYMNWFMTVWWAQLPPKSAN</sequence>
<proteinExistence type="predicted"/>
<evidence type="ECO:0000256" key="2">
    <source>
        <dbReference type="SAM" id="SignalP"/>
    </source>
</evidence>
<dbReference type="OrthoDB" id="9803988at2"/>
<protein>
    <submittedName>
        <fullName evidence="4">ABC transporter substrate-binding protein</fullName>
    </submittedName>
</protein>
<dbReference type="Pfam" id="PF00496">
    <property type="entry name" value="SBP_bac_5"/>
    <property type="match status" value="1"/>
</dbReference>
<organism evidence="4 5">
    <name type="scientific">Caenimonas koreensis DSM 17982</name>
    <dbReference type="NCBI Taxonomy" id="1121255"/>
    <lineage>
        <taxon>Bacteria</taxon>
        <taxon>Pseudomonadati</taxon>
        <taxon>Pseudomonadota</taxon>
        <taxon>Betaproteobacteria</taxon>
        <taxon>Burkholderiales</taxon>
        <taxon>Comamonadaceae</taxon>
        <taxon>Caenimonas</taxon>
    </lineage>
</organism>
<evidence type="ECO:0000256" key="1">
    <source>
        <dbReference type="ARBA" id="ARBA00022729"/>
    </source>
</evidence>
<keyword evidence="5" id="KW-1185">Reference proteome</keyword>
<dbReference type="PIRSF" id="PIRSF002741">
    <property type="entry name" value="MppA"/>
    <property type="match status" value="1"/>
</dbReference>
<evidence type="ECO:0000259" key="3">
    <source>
        <dbReference type="Pfam" id="PF00496"/>
    </source>
</evidence>
<gene>
    <name evidence="4" type="ORF">GHT07_20290</name>
</gene>
<dbReference type="GO" id="GO:0042884">
    <property type="term" value="P:microcin transport"/>
    <property type="evidence" value="ECO:0007669"/>
    <property type="project" value="TreeGrafter"/>
</dbReference>
<dbReference type="GO" id="GO:1904680">
    <property type="term" value="F:peptide transmembrane transporter activity"/>
    <property type="evidence" value="ECO:0007669"/>
    <property type="project" value="TreeGrafter"/>
</dbReference>
<feature type="signal peptide" evidence="2">
    <location>
        <begin position="1"/>
        <end position="18"/>
    </location>
</feature>
<dbReference type="GO" id="GO:0015833">
    <property type="term" value="P:peptide transport"/>
    <property type="evidence" value="ECO:0007669"/>
    <property type="project" value="TreeGrafter"/>
</dbReference>
<feature type="domain" description="Solute-binding protein family 5" evidence="3">
    <location>
        <begin position="99"/>
        <end position="509"/>
    </location>
</feature>
<dbReference type="GO" id="GO:0043190">
    <property type="term" value="C:ATP-binding cassette (ABC) transporter complex"/>
    <property type="evidence" value="ECO:0007669"/>
    <property type="project" value="InterPro"/>
</dbReference>
<dbReference type="InterPro" id="IPR030678">
    <property type="entry name" value="Peptide/Ni-bd"/>
</dbReference>
<dbReference type="Gene3D" id="3.40.190.10">
    <property type="entry name" value="Periplasmic binding protein-like II"/>
    <property type="match status" value="1"/>
</dbReference>
<dbReference type="InterPro" id="IPR000914">
    <property type="entry name" value="SBP_5_dom"/>
</dbReference>
<feature type="chain" id="PRO_5032635505" evidence="2">
    <location>
        <begin position="19"/>
        <end position="611"/>
    </location>
</feature>
<dbReference type="SUPFAM" id="SSF53850">
    <property type="entry name" value="Periplasmic binding protein-like II"/>
    <property type="match status" value="1"/>
</dbReference>
<dbReference type="GO" id="GO:0030288">
    <property type="term" value="C:outer membrane-bounded periplasmic space"/>
    <property type="evidence" value="ECO:0007669"/>
    <property type="project" value="TreeGrafter"/>
</dbReference>
<dbReference type="CDD" id="cd08497">
    <property type="entry name" value="MbnE-like"/>
    <property type="match status" value="1"/>
</dbReference>
<dbReference type="PANTHER" id="PTHR30290:SF64">
    <property type="entry name" value="ABC TRANSPORTER PERIPLASMIC BINDING PROTEIN"/>
    <property type="match status" value="1"/>
</dbReference>
<dbReference type="AlphaFoldDB" id="A0A844B493"/>
<name>A0A844B493_9BURK</name>
<keyword evidence="1 2" id="KW-0732">Signal</keyword>
<reference evidence="4 5" key="1">
    <citation type="submission" date="2019-11" db="EMBL/GenBank/DDBJ databases">
        <title>Caenimonas koreensis gen. nov., sp. nov., isolated from activated sludge.</title>
        <authorList>
            <person name="Seung H.R."/>
        </authorList>
    </citation>
    <scope>NUCLEOTIDE SEQUENCE [LARGE SCALE GENOMIC DNA]</scope>
    <source>
        <strain evidence="4 5">EMB320</strain>
    </source>
</reference>
<evidence type="ECO:0000313" key="4">
    <source>
        <dbReference type="EMBL" id="MRD49618.1"/>
    </source>
</evidence>
<dbReference type="Proteomes" id="UP000487350">
    <property type="component" value="Unassembled WGS sequence"/>
</dbReference>
<evidence type="ECO:0000313" key="5">
    <source>
        <dbReference type="Proteomes" id="UP000487350"/>
    </source>
</evidence>
<dbReference type="EMBL" id="WJBU01000028">
    <property type="protein sequence ID" value="MRD49618.1"/>
    <property type="molecule type" value="Genomic_DNA"/>
</dbReference>
<accession>A0A844B493</accession>
<dbReference type="PANTHER" id="PTHR30290">
    <property type="entry name" value="PERIPLASMIC BINDING COMPONENT OF ABC TRANSPORTER"/>
    <property type="match status" value="1"/>
</dbReference>
<dbReference type="InterPro" id="IPR039424">
    <property type="entry name" value="SBP_5"/>
</dbReference>